<gene>
    <name evidence="1" type="ORF">niasHT_012491</name>
</gene>
<comment type="caution">
    <text evidence="1">The sequence shown here is derived from an EMBL/GenBank/DDBJ whole genome shotgun (WGS) entry which is preliminary data.</text>
</comment>
<name>A0ABD2KUV8_9BILA</name>
<keyword evidence="2" id="KW-1185">Reference proteome</keyword>
<sequence>MERMVTFPSSCVAAYRPEERPMLPFTFRDYANDTNCDAAAKLCAQHNGNGICFTCSVNLCNGIGNLLVAEWEEEGRKAIPFMQQYAFILGEGYNA</sequence>
<dbReference type="EMBL" id="JBICBT010000642">
    <property type="protein sequence ID" value="KAL3106631.1"/>
    <property type="molecule type" value="Genomic_DNA"/>
</dbReference>
<protein>
    <submittedName>
        <fullName evidence="1">Uncharacterized protein</fullName>
    </submittedName>
</protein>
<dbReference type="Proteomes" id="UP001620626">
    <property type="component" value="Unassembled WGS sequence"/>
</dbReference>
<dbReference type="AlphaFoldDB" id="A0ABD2KUV8"/>
<reference evidence="1 2" key="1">
    <citation type="submission" date="2024-10" db="EMBL/GenBank/DDBJ databases">
        <authorList>
            <person name="Kim D."/>
        </authorList>
    </citation>
    <scope>NUCLEOTIDE SEQUENCE [LARGE SCALE GENOMIC DNA]</scope>
    <source>
        <strain evidence="1">BH-2024</strain>
    </source>
</reference>
<evidence type="ECO:0000313" key="2">
    <source>
        <dbReference type="Proteomes" id="UP001620626"/>
    </source>
</evidence>
<evidence type="ECO:0000313" key="1">
    <source>
        <dbReference type="EMBL" id="KAL3106631.1"/>
    </source>
</evidence>
<proteinExistence type="predicted"/>
<organism evidence="1 2">
    <name type="scientific">Heterodera trifolii</name>
    <dbReference type="NCBI Taxonomy" id="157864"/>
    <lineage>
        <taxon>Eukaryota</taxon>
        <taxon>Metazoa</taxon>
        <taxon>Ecdysozoa</taxon>
        <taxon>Nematoda</taxon>
        <taxon>Chromadorea</taxon>
        <taxon>Rhabditida</taxon>
        <taxon>Tylenchina</taxon>
        <taxon>Tylenchomorpha</taxon>
        <taxon>Tylenchoidea</taxon>
        <taxon>Heteroderidae</taxon>
        <taxon>Heteroderinae</taxon>
        <taxon>Heterodera</taxon>
    </lineage>
</organism>
<accession>A0ABD2KUV8</accession>